<feature type="coiled-coil region" evidence="1">
    <location>
        <begin position="22"/>
        <end position="52"/>
    </location>
</feature>
<dbReference type="EMBL" id="QSTP01000001">
    <property type="protein sequence ID" value="RGM75491.1"/>
    <property type="molecule type" value="Genomic_DNA"/>
</dbReference>
<name>A0A3E4YLX9_9FIRM</name>
<dbReference type="AlphaFoldDB" id="A0A3E4YLX9"/>
<proteinExistence type="predicted"/>
<evidence type="ECO:0000256" key="1">
    <source>
        <dbReference type="SAM" id="Coils"/>
    </source>
</evidence>
<reference evidence="2 3" key="1">
    <citation type="submission" date="2018-08" db="EMBL/GenBank/DDBJ databases">
        <title>A genome reference for cultivated species of the human gut microbiota.</title>
        <authorList>
            <person name="Zou Y."/>
            <person name="Xue W."/>
            <person name="Luo G."/>
        </authorList>
    </citation>
    <scope>NUCLEOTIDE SEQUENCE [LARGE SCALE GENOMIC DNA]</scope>
    <source>
        <strain evidence="2 3">OM07-13</strain>
    </source>
</reference>
<accession>A0A3E4YLX9</accession>
<sequence>MDRLTGRDVFGDIVANEEMQIIAQKNINIEELHNIINHLAEKLCKYEDLEEQNKLLKLPCSIDDKLYYIDENNSDKNEIFECTVTGFFGYDKRGLKWGIKDIIGDYFSKGEGVTHKISIKPSDIGVNVFYNKAEAYAKLDLGVTIGQTLYVIPEDGKDIKKAEVVSIIPHYYNNAEFKISEMRSKDYEYYLDIKVICVNDFNTDLFDTMTFRPKDFEDGIIFTSKEKAEEQRYNNTLESPEL</sequence>
<dbReference type="Proteomes" id="UP000260758">
    <property type="component" value="Unassembled WGS sequence"/>
</dbReference>
<dbReference type="RefSeq" id="WP_117718250.1">
    <property type="nucleotide sequence ID" value="NZ_QSTP01000001.1"/>
</dbReference>
<gene>
    <name evidence="2" type="ORF">DXB99_02910</name>
</gene>
<protein>
    <submittedName>
        <fullName evidence="2">Uncharacterized protein</fullName>
    </submittedName>
</protein>
<evidence type="ECO:0000313" key="3">
    <source>
        <dbReference type="Proteomes" id="UP000260758"/>
    </source>
</evidence>
<keyword evidence="1" id="KW-0175">Coiled coil</keyword>
<organism evidence="2 3">
    <name type="scientific">Agathobacter rectalis</name>
    <dbReference type="NCBI Taxonomy" id="39491"/>
    <lineage>
        <taxon>Bacteria</taxon>
        <taxon>Bacillati</taxon>
        <taxon>Bacillota</taxon>
        <taxon>Clostridia</taxon>
        <taxon>Lachnospirales</taxon>
        <taxon>Lachnospiraceae</taxon>
        <taxon>Agathobacter</taxon>
    </lineage>
</organism>
<comment type="caution">
    <text evidence="2">The sequence shown here is derived from an EMBL/GenBank/DDBJ whole genome shotgun (WGS) entry which is preliminary data.</text>
</comment>
<evidence type="ECO:0000313" key="2">
    <source>
        <dbReference type="EMBL" id="RGM75491.1"/>
    </source>
</evidence>